<dbReference type="PANTHER" id="PTHR36725:SF1">
    <property type="entry name" value="SENESCENCE-ASSOCIATED PROTEIN AAF, CHLOROLPLASTIC"/>
    <property type="match status" value="1"/>
</dbReference>
<feature type="compositionally biased region" description="Basic and acidic residues" evidence="2">
    <location>
        <begin position="85"/>
        <end position="101"/>
    </location>
</feature>
<sequence length="425" mass="46515">MAFASGDLICGNSGVCSTSTSSHSRPRQEILRSGRRNAEEFSSLLSVSSSRTLYSCSSSKRQVQVHTSCREDGRSSGASTTTAEAECRSRGQEPEKSRPDRSTGGLQTASKLARRDAKLMTAAALNLDVRARNDLTILKQGILRLDSRARQGVALIGTGFLKLDARARKDTEKLDMQARANVRRLRLIGLGLQEIARMEAEEHWNDGALDADLRMADLRARRRAMEDAYVSVQAVKNIHDTLVRAVRMREDNSVSNSKGNKLGTLEDKLEEAKRELKTGSAALDWLLELEDAYHNVSSVLAETESLDYNDPDELEFIVATLLDMEEVDGRSGATLLAECATSPDVETRRALADVLADAPSVWTLGNAGMGALQRLAKDNNPFVADAASRALQELDNQSKSENILFFPSSMGLPKNPELEDDLEDS</sequence>
<gene>
    <name evidence="3" type="ORF">R1sor_011247</name>
</gene>
<evidence type="ECO:0000256" key="1">
    <source>
        <dbReference type="SAM" id="Coils"/>
    </source>
</evidence>
<comment type="caution">
    <text evidence="3">The sequence shown here is derived from an EMBL/GenBank/DDBJ whole genome shotgun (WGS) entry which is preliminary data.</text>
</comment>
<dbReference type="AlphaFoldDB" id="A0ABD3I1Q0"/>
<dbReference type="InterPro" id="IPR044973">
    <property type="entry name" value="AAF-like"/>
</dbReference>
<evidence type="ECO:0000256" key="2">
    <source>
        <dbReference type="SAM" id="MobiDB-lite"/>
    </source>
</evidence>
<keyword evidence="4" id="KW-1185">Reference proteome</keyword>
<reference evidence="3 4" key="1">
    <citation type="submission" date="2024-09" db="EMBL/GenBank/DDBJ databases">
        <title>Chromosome-scale assembly of Riccia sorocarpa.</title>
        <authorList>
            <person name="Paukszto L."/>
        </authorList>
    </citation>
    <scope>NUCLEOTIDE SEQUENCE [LARGE SCALE GENOMIC DNA]</scope>
    <source>
        <strain evidence="3">LP-2024</strain>
        <tissue evidence="3">Aerial parts of the thallus</tissue>
    </source>
</reference>
<evidence type="ECO:0000313" key="3">
    <source>
        <dbReference type="EMBL" id="KAL3697171.1"/>
    </source>
</evidence>
<accession>A0ABD3I1Q0</accession>
<dbReference type="EMBL" id="JBJQOH010000002">
    <property type="protein sequence ID" value="KAL3697171.1"/>
    <property type="molecule type" value="Genomic_DNA"/>
</dbReference>
<dbReference type="SUPFAM" id="SSF48371">
    <property type="entry name" value="ARM repeat"/>
    <property type="match status" value="1"/>
</dbReference>
<name>A0ABD3I1Q0_9MARC</name>
<organism evidence="3 4">
    <name type="scientific">Riccia sorocarpa</name>
    <dbReference type="NCBI Taxonomy" id="122646"/>
    <lineage>
        <taxon>Eukaryota</taxon>
        <taxon>Viridiplantae</taxon>
        <taxon>Streptophyta</taxon>
        <taxon>Embryophyta</taxon>
        <taxon>Marchantiophyta</taxon>
        <taxon>Marchantiopsida</taxon>
        <taxon>Marchantiidae</taxon>
        <taxon>Marchantiales</taxon>
        <taxon>Ricciaceae</taxon>
        <taxon>Riccia</taxon>
    </lineage>
</organism>
<feature type="coiled-coil region" evidence="1">
    <location>
        <begin position="255"/>
        <end position="282"/>
    </location>
</feature>
<keyword evidence="1" id="KW-0175">Coiled coil</keyword>
<dbReference type="Proteomes" id="UP001633002">
    <property type="component" value="Unassembled WGS sequence"/>
</dbReference>
<evidence type="ECO:0000313" key="4">
    <source>
        <dbReference type="Proteomes" id="UP001633002"/>
    </source>
</evidence>
<dbReference type="PANTHER" id="PTHR36725">
    <property type="entry name" value="SENESCENCE-ASSOCIATED PROTEIN AAF, CHLOROLPLASTIC"/>
    <property type="match status" value="1"/>
</dbReference>
<protein>
    <submittedName>
        <fullName evidence="3">Uncharacterized protein</fullName>
    </submittedName>
</protein>
<proteinExistence type="predicted"/>
<dbReference type="InterPro" id="IPR016024">
    <property type="entry name" value="ARM-type_fold"/>
</dbReference>
<feature type="region of interest" description="Disordered" evidence="2">
    <location>
        <begin position="66"/>
        <end position="112"/>
    </location>
</feature>